<dbReference type="GO" id="GO:0004519">
    <property type="term" value="F:endonuclease activity"/>
    <property type="evidence" value="ECO:0007669"/>
    <property type="project" value="UniProtKB-KW"/>
</dbReference>
<dbReference type="SUPFAM" id="SSF47353">
    <property type="entry name" value="Retrovirus capsid dimerization domain-like"/>
    <property type="match status" value="1"/>
</dbReference>
<sequence>MPLENVSVVEEVADVSVSENAIRLRELAVKEKELELENAKLELRKRELDHQFALKRMELEMSSKAAHAASDFDVGRNRRMVPPFCEKDVEKYFCHFERVAASLKWPENVWSLLLQCVITGKAQEVYASLSIEDSADYTIVKAAILKAYELVPEAYRQRFRQYTKLSNQTYVEFAREKEILFDRWCASQKAESREQVRQLILIEEFKSCVPVALATYVNEQKVDTLYKAATLADDFVLTHKVTFKDVQKSRDNIPVDPPVVLPRKSFNVLAAPDHSQQFSIVVDASDVGAGAVLQQMGADDVEHPVCYFSKKFNTAQLKYSTIEKEALALVLAIQHFEVYLSSCYSILVYCDHNPLIFLNSMRNFNQRLMRWSLYLQPYDLDIKHVRGRDNVVADALSRIG</sequence>
<evidence type="ECO:0000256" key="4">
    <source>
        <dbReference type="ARBA" id="ARBA00022759"/>
    </source>
</evidence>
<dbReference type="GeneID" id="113091546"/>
<keyword evidence="4" id="KW-0255">Endonuclease</keyword>
<dbReference type="Gene3D" id="3.10.20.370">
    <property type="match status" value="1"/>
</dbReference>
<evidence type="ECO:0000256" key="3">
    <source>
        <dbReference type="ARBA" id="ARBA00022722"/>
    </source>
</evidence>
<dbReference type="InterPro" id="IPR041373">
    <property type="entry name" value="RT_RNaseH"/>
</dbReference>
<evidence type="ECO:0000313" key="10">
    <source>
        <dbReference type="RefSeq" id="XP_026112911.1"/>
    </source>
</evidence>
<dbReference type="Pfam" id="PF17917">
    <property type="entry name" value="RT_RNaseH"/>
    <property type="match status" value="1"/>
</dbReference>
<dbReference type="Gene3D" id="1.10.4020.10">
    <property type="entry name" value="DNA breaking-rejoining enzymes"/>
    <property type="match status" value="1"/>
</dbReference>
<dbReference type="RefSeq" id="XP_026112911.1">
    <property type="nucleotide sequence ID" value="XM_026257126.1"/>
</dbReference>
<name>A0A6P6NW73_CARAU</name>
<dbReference type="Proteomes" id="UP000515129">
    <property type="component" value="Unplaced"/>
</dbReference>
<evidence type="ECO:0000256" key="5">
    <source>
        <dbReference type="ARBA" id="ARBA00022801"/>
    </source>
</evidence>
<keyword evidence="5" id="KW-0378">Hydrolase</keyword>
<protein>
    <submittedName>
        <fullName evidence="10">Uncharacterized protein LOC113091546 isoform X2</fullName>
    </submittedName>
</protein>
<dbReference type="InterPro" id="IPR038269">
    <property type="entry name" value="SCAN_sf"/>
</dbReference>
<feature type="coiled-coil region" evidence="7">
    <location>
        <begin position="22"/>
        <end position="51"/>
    </location>
</feature>
<evidence type="ECO:0000313" key="9">
    <source>
        <dbReference type="Proteomes" id="UP000515129"/>
    </source>
</evidence>
<dbReference type="PANTHER" id="PTHR46888">
    <property type="entry name" value="ZINC KNUCKLE DOMAINCONTAINING PROTEIN-RELATED"/>
    <property type="match status" value="1"/>
</dbReference>
<dbReference type="Pfam" id="PF02023">
    <property type="entry name" value="SCAN"/>
    <property type="match status" value="1"/>
</dbReference>
<keyword evidence="3" id="KW-0540">Nuclease</keyword>
<keyword evidence="9" id="KW-1185">Reference proteome</keyword>
<keyword evidence="1" id="KW-0808">Transferase</keyword>
<evidence type="ECO:0000256" key="7">
    <source>
        <dbReference type="SAM" id="Coils"/>
    </source>
</evidence>
<organism evidence="9 10">
    <name type="scientific">Carassius auratus</name>
    <name type="common">Goldfish</name>
    <dbReference type="NCBI Taxonomy" id="7957"/>
    <lineage>
        <taxon>Eukaryota</taxon>
        <taxon>Metazoa</taxon>
        <taxon>Chordata</taxon>
        <taxon>Craniata</taxon>
        <taxon>Vertebrata</taxon>
        <taxon>Euteleostomi</taxon>
        <taxon>Actinopterygii</taxon>
        <taxon>Neopterygii</taxon>
        <taxon>Teleostei</taxon>
        <taxon>Ostariophysi</taxon>
        <taxon>Cypriniformes</taxon>
        <taxon>Cyprinidae</taxon>
        <taxon>Cyprininae</taxon>
        <taxon>Carassius</taxon>
    </lineage>
</organism>
<dbReference type="AlphaFoldDB" id="A0A6P6NW73"/>
<evidence type="ECO:0000256" key="2">
    <source>
        <dbReference type="ARBA" id="ARBA00022695"/>
    </source>
</evidence>
<keyword evidence="6" id="KW-0695">RNA-directed DNA polymerase</keyword>
<dbReference type="SUPFAM" id="SSF56672">
    <property type="entry name" value="DNA/RNA polymerases"/>
    <property type="match status" value="1"/>
</dbReference>
<dbReference type="FunFam" id="3.10.20.370:FF:000001">
    <property type="entry name" value="Retrovirus-related Pol polyprotein from transposon 17.6-like protein"/>
    <property type="match status" value="1"/>
</dbReference>
<evidence type="ECO:0000259" key="8">
    <source>
        <dbReference type="PROSITE" id="PS50804"/>
    </source>
</evidence>
<dbReference type="InterPro" id="IPR043502">
    <property type="entry name" value="DNA/RNA_pol_sf"/>
</dbReference>
<accession>A0A6P6NW73</accession>
<gene>
    <name evidence="10" type="primary">LOC113091546</name>
</gene>
<keyword evidence="2" id="KW-0548">Nucleotidyltransferase</keyword>
<proteinExistence type="predicted"/>
<evidence type="ECO:0000256" key="1">
    <source>
        <dbReference type="ARBA" id="ARBA00022679"/>
    </source>
</evidence>
<reference evidence="10" key="1">
    <citation type="submission" date="2025-08" db="UniProtKB">
        <authorList>
            <consortium name="RefSeq"/>
        </authorList>
    </citation>
    <scope>IDENTIFICATION</scope>
    <source>
        <strain evidence="10">Wakin</strain>
        <tissue evidence="10">Muscle</tissue>
    </source>
</reference>
<feature type="domain" description="SCAN box" evidence="8">
    <location>
        <begin position="156"/>
        <end position="235"/>
    </location>
</feature>
<keyword evidence="7" id="KW-0175">Coiled coil</keyword>
<evidence type="ECO:0000256" key="6">
    <source>
        <dbReference type="ARBA" id="ARBA00022918"/>
    </source>
</evidence>
<dbReference type="GO" id="GO:0016787">
    <property type="term" value="F:hydrolase activity"/>
    <property type="evidence" value="ECO:0007669"/>
    <property type="project" value="UniProtKB-KW"/>
</dbReference>
<dbReference type="GO" id="GO:0003964">
    <property type="term" value="F:RNA-directed DNA polymerase activity"/>
    <property type="evidence" value="ECO:0007669"/>
    <property type="project" value="UniProtKB-KW"/>
</dbReference>
<dbReference type="PANTHER" id="PTHR46888:SF13">
    <property type="entry name" value="RIBONUCLEASE H"/>
    <property type="match status" value="1"/>
</dbReference>
<dbReference type="InterPro" id="IPR003309">
    <property type="entry name" value="SCAN_dom"/>
</dbReference>
<dbReference type="PROSITE" id="PS50804">
    <property type="entry name" value="SCAN_BOX"/>
    <property type="match status" value="1"/>
</dbReference>
<dbReference type="CDD" id="cd09274">
    <property type="entry name" value="RNase_HI_RT_Ty3"/>
    <property type="match status" value="1"/>
</dbReference>